<feature type="non-terminal residue" evidence="1">
    <location>
        <position position="1"/>
    </location>
</feature>
<dbReference type="Proteomes" id="UP001174909">
    <property type="component" value="Unassembled WGS sequence"/>
</dbReference>
<keyword evidence="2" id="KW-1185">Reference proteome</keyword>
<dbReference type="AlphaFoldDB" id="A0AA35XM66"/>
<name>A0AA35XM66_GEOBA</name>
<proteinExistence type="predicted"/>
<reference evidence="1" key="1">
    <citation type="submission" date="2023-03" db="EMBL/GenBank/DDBJ databases">
        <authorList>
            <person name="Steffen K."/>
            <person name="Cardenas P."/>
        </authorList>
    </citation>
    <scope>NUCLEOTIDE SEQUENCE</scope>
</reference>
<accession>A0AA35XM66</accession>
<comment type="caution">
    <text evidence="1">The sequence shown here is derived from an EMBL/GenBank/DDBJ whole genome shotgun (WGS) entry which is preliminary data.</text>
</comment>
<sequence>GAQVHLFAISLSPPRIQARSLSSPGQPGSIFSFPTRPRIERKEETAVMGVAAATRVVCLSALCLCVGVRGFYIPGVAPTEYEEGDKLEIKVRLTVSWDGLADGAGVMKWGVESNKQTMPINKSHQNQEITLQLPLVACSNSFI</sequence>
<dbReference type="EMBL" id="CASHTH010004457">
    <property type="protein sequence ID" value="CAI8057580.1"/>
    <property type="molecule type" value="Genomic_DNA"/>
</dbReference>
<evidence type="ECO:0000313" key="1">
    <source>
        <dbReference type="EMBL" id="CAI8057580.1"/>
    </source>
</evidence>
<protein>
    <submittedName>
        <fullName evidence="1">Uncharacterized protein</fullName>
    </submittedName>
</protein>
<evidence type="ECO:0000313" key="2">
    <source>
        <dbReference type="Proteomes" id="UP001174909"/>
    </source>
</evidence>
<organism evidence="1 2">
    <name type="scientific">Geodia barretti</name>
    <name type="common">Barrett's horny sponge</name>
    <dbReference type="NCBI Taxonomy" id="519541"/>
    <lineage>
        <taxon>Eukaryota</taxon>
        <taxon>Metazoa</taxon>
        <taxon>Porifera</taxon>
        <taxon>Demospongiae</taxon>
        <taxon>Heteroscleromorpha</taxon>
        <taxon>Tetractinellida</taxon>
        <taxon>Astrophorina</taxon>
        <taxon>Geodiidae</taxon>
        <taxon>Geodia</taxon>
    </lineage>
</organism>
<gene>
    <name evidence="1" type="ORF">GBAR_LOCUS31386</name>
</gene>